<dbReference type="HAMAP" id="MF_00265">
    <property type="entry name" value="VapC_Nob1"/>
    <property type="match status" value="1"/>
</dbReference>
<evidence type="ECO:0000313" key="8">
    <source>
        <dbReference type="EMBL" id="MBF5057565.1"/>
    </source>
</evidence>
<reference evidence="8 9" key="1">
    <citation type="submission" date="2012-09" db="EMBL/GenBank/DDBJ databases">
        <title>Genome Sequence of alkane-degrading Bacterium Alcanivorax sp. 521-1.</title>
        <authorList>
            <person name="Lai Q."/>
            <person name="Shao Z."/>
        </authorList>
    </citation>
    <scope>NUCLEOTIDE SEQUENCE [LARGE SCALE GENOMIC DNA]</scope>
    <source>
        <strain evidence="8 9">521-1</strain>
    </source>
</reference>
<accession>A0ABS0AW99</accession>
<keyword evidence="6" id="KW-0800">Toxin</keyword>
<keyword evidence="2 6" id="KW-0540">Nuclease</keyword>
<comment type="function">
    <text evidence="6">Toxic component of a toxin-antitoxin (TA) system. An RNase.</text>
</comment>
<keyword evidence="3 6" id="KW-0479">Metal-binding</keyword>
<dbReference type="InterPro" id="IPR029060">
    <property type="entry name" value="PIN-like_dom_sf"/>
</dbReference>
<evidence type="ECO:0000256" key="1">
    <source>
        <dbReference type="ARBA" id="ARBA00022649"/>
    </source>
</evidence>
<sequence>MIIVDTSVFLAAALDEPEKPAIVRLTTGTGMIGAPEILPYEIGNALSAMYRRQRLTEDEAALTLNIALRMPVRLIAVDVGRALRLATEFGIYAYDAYFLECANSNGGELLTLDKPMKRIASQLGIRVLES</sequence>
<protein>
    <recommendedName>
        <fullName evidence="6">Ribonuclease VapC</fullName>
        <shortName evidence="6">RNase VapC</shortName>
        <ecNumber evidence="6">3.1.-.-</ecNumber>
    </recommendedName>
    <alternativeName>
        <fullName evidence="6">Toxin VapC</fullName>
    </alternativeName>
</protein>
<evidence type="ECO:0000256" key="3">
    <source>
        <dbReference type="ARBA" id="ARBA00022723"/>
    </source>
</evidence>
<comment type="caution">
    <text evidence="8">The sequence shown here is derived from an EMBL/GenBank/DDBJ whole genome shotgun (WGS) entry which is preliminary data.</text>
</comment>
<dbReference type="Proteomes" id="UP000662703">
    <property type="component" value="Unassembled WGS sequence"/>
</dbReference>
<evidence type="ECO:0000313" key="9">
    <source>
        <dbReference type="Proteomes" id="UP000662703"/>
    </source>
</evidence>
<dbReference type="InterPro" id="IPR002716">
    <property type="entry name" value="PIN_dom"/>
</dbReference>
<dbReference type="PANTHER" id="PTHR35901:SF1">
    <property type="entry name" value="EXONUCLEASE VAPC9"/>
    <property type="match status" value="1"/>
</dbReference>
<evidence type="ECO:0000256" key="2">
    <source>
        <dbReference type="ARBA" id="ARBA00022722"/>
    </source>
</evidence>
<dbReference type="SUPFAM" id="SSF88723">
    <property type="entry name" value="PIN domain-like"/>
    <property type="match status" value="1"/>
</dbReference>
<evidence type="ECO:0000256" key="6">
    <source>
        <dbReference type="HAMAP-Rule" id="MF_00265"/>
    </source>
</evidence>
<feature type="domain" description="PIN" evidence="7">
    <location>
        <begin position="2"/>
        <end position="120"/>
    </location>
</feature>
<feature type="binding site" evidence="6">
    <location>
        <position position="95"/>
    </location>
    <ligand>
        <name>Mg(2+)</name>
        <dbReference type="ChEBI" id="CHEBI:18420"/>
    </ligand>
</feature>
<organism evidence="8 9">
    <name type="scientific">Alloalcanivorax profundimaris</name>
    <dbReference type="NCBI Taxonomy" id="2735259"/>
    <lineage>
        <taxon>Bacteria</taxon>
        <taxon>Pseudomonadati</taxon>
        <taxon>Pseudomonadota</taxon>
        <taxon>Gammaproteobacteria</taxon>
        <taxon>Oceanospirillales</taxon>
        <taxon>Alcanivoracaceae</taxon>
        <taxon>Alloalcanivorax</taxon>
    </lineage>
</organism>
<proteinExistence type="inferred from homology"/>
<name>A0ABS0AW99_9GAMM</name>
<dbReference type="EC" id="3.1.-.-" evidence="6"/>
<evidence type="ECO:0000259" key="7">
    <source>
        <dbReference type="Pfam" id="PF01850"/>
    </source>
</evidence>
<feature type="binding site" evidence="6">
    <location>
        <position position="5"/>
    </location>
    <ligand>
        <name>Mg(2+)</name>
        <dbReference type="ChEBI" id="CHEBI:18420"/>
    </ligand>
</feature>
<dbReference type="Gene3D" id="3.40.50.1010">
    <property type="entry name" value="5'-nuclease"/>
    <property type="match status" value="1"/>
</dbReference>
<dbReference type="EMBL" id="ARXX01000050">
    <property type="protein sequence ID" value="MBF5057565.1"/>
    <property type="molecule type" value="Genomic_DNA"/>
</dbReference>
<keyword evidence="1 6" id="KW-1277">Toxin-antitoxin system</keyword>
<comment type="similarity">
    <text evidence="6">Belongs to the PINc/VapC protein family.</text>
</comment>
<dbReference type="PANTHER" id="PTHR35901">
    <property type="entry name" value="RIBONUCLEASE VAPC3"/>
    <property type="match status" value="1"/>
</dbReference>
<dbReference type="Pfam" id="PF01850">
    <property type="entry name" value="PIN"/>
    <property type="match status" value="1"/>
</dbReference>
<keyword evidence="9" id="KW-1185">Reference proteome</keyword>
<keyword evidence="4 6" id="KW-0378">Hydrolase</keyword>
<evidence type="ECO:0000256" key="4">
    <source>
        <dbReference type="ARBA" id="ARBA00022801"/>
    </source>
</evidence>
<evidence type="ECO:0000256" key="5">
    <source>
        <dbReference type="ARBA" id="ARBA00022842"/>
    </source>
</evidence>
<dbReference type="InterPro" id="IPR022907">
    <property type="entry name" value="VapC_family"/>
</dbReference>
<keyword evidence="5 6" id="KW-0460">Magnesium</keyword>
<dbReference type="InterPro" id="IPR044153">
    <property type="entry name" value="PIN_Pae0151-like"/>
</dbReference>
<gene>
    <name evidence="6" type="primary">vapC</name>
    <name evidence="8" type="ORF">Y5W_02859</name>
</gene>
<dbReference type="InterPro" id="IPR051619">
    <property type="entry name" value="TypeII_TA_RNase_PINc/VapC"/>
</dbReference>
<dbReference type="CDD" id="cd09873">
    <property type="entry name" value="PIN_Pae0151-like"/>
    <property type="match status" value="1"/>
</dbReference>
<comment type="cofactor">
    <cofactor evidence="6">
        <name>Mg(2+)</name>
        <dbReference type="ChEBI" id="CHEBI:18420"/>
    </cofactor>
</comment>